<dbReference type="Proteomes" id="UP000246352">
    <property type="component" value="Unassembled WGS sequence"/>
</dbReference>
<dbReference type="GO" id="GO:0005840">
    <property type="term" value="C:ribosome"/>
    <property type="evidence" value="ECO:0007669"/>
    <property type="project" value="UniProtKB-KW"/>
</dbReference>
<feature type="domain" description="N-acetyltransferase" evidence="3">
    <location>
        <begin position="26"/>
        <end position="172"/>
    </location>
</feature>
<keyword evidence="1" id="KW-0808">Transferase</keyword>
<dbReference type="PROSITE" id="PS51186">
    <property type="entry name" value="GNAT"/>
    <property type="match status" value="1"/>
</dbReference>
<evidence type="ECO:0000313" key="4">
    <source>
        <dbReference type="EMBL" id="PWW00182.1"/>
    </source>
</evidence>
<keyword evidence="4" id="KW-0689">Ribosomal protein</keyword>
<dbReference type="CDD" id="cd04301">
    <property type="entry name" value="NAT_SF"/>
    <property type="match status" value="1"/>
</dbReference>
<sequence length="392" mass="43017">MIRAPHHIGAKFGVCQFAIGNPMSAPRIRPATIDDIDALDGIEQATFSTDRISRRSFRALIDRPTAATLVAELDGVLAGYTMILFRAGTGMARLYSLAVSPAFAGKGVGRALLAAAEHAAMEHDRILLRLEVREDNVGAIGLYKSAGYRRIGRHDGYYEDGMAALRLEKLLRGQDITRSQTPFYEQSTDFTCGSACLLMALGRFRSPDFLTPLWEIRLWREATTVFMLAGPGGCEPYGLAVVARDHGLVPEVWCSTHDMLFLETVRDAEKRRVMELAQTDFRARAAEAGIATHIGAFTMDALRDRLARGDAAIVLVSGYLMMGKKVPHWVLAHGDDGRHILVHDPWVEDELGETAADAANIPVPYAIFDRIARYGRTGLRAAVLIEGNTSHV</sequence>
<dbReference type="OrthoDB" id="9803233at2"/>
<dbReference type="InterPro" id="IPR016181">
    <property type="entry name" value="Acyl_CoA_acyltransferase"/>
</dbReference>
<reference evidence="4 5" key="1">
    <citation type="submission" date="2018-05" db="EMBL/GenBank/DDBJ databases">
        <title>Genomic Encyclopedia of Type Strains, Phase IV (KMG-IV): sequencing the most valuable type-strain genomes for metagenomic binning, comparative biology and taxonomic classification.</title>
        <authorList>
            <person name="Goeker M."/>
        </authorList>
    </citation>
    <scope>NUCLEOTIDE SEQUENCE [LARGE SCALE GENOMIC DNA]</scope>
    <source>
        <strain evidence="4 5">DSM 16791</strain>
    </source>
</reference>
<keyword evidence="2" id="KW-0012">Acyltransferase</keyword>
<dbReference type="Pfam" id="PF00583">
    <property type="entry name" value="Acetyltransf_1"/>
    <property type="match status" value="1"/>
</dbReference>
<keyword evidence="4" id="KW-0687">Ribonucleoprotein</keyword>
<dbReference type="InterPro" id="IPR050832">
    <property type="entry name" value="Bact_Acetyltransf"/>
</dbReference>
<dbReference type="Gene3D" id="3.40.630.30">
    <property type="match status" value="1"/>
</dbReference>
<proteinExistence type="predicted"/>
<dbReference type="InterPro" id="IPR000182">
    <property type="entry name" value="GNAT_dom"/>
</dbReference>
<evidence type="ECO:0000256" key="1">
    <source>
        <dbReference type="ARBA" id="ARBA00022679"/>
    </source>
</evidence>
<evidence type="ECO:0000259" key="3">
    <source>
        <dbReference type="PROSITE" id="PS51186"/>
    </source>
</evidence>
<dbReference type="Pfam" id="PF11814">
    <property type="entry name" value="DUF3335"/>
    <property type="match status" value="1"/>
</dbReference>
<gene>
    <name evidence="4" type="ORF">DFR52_103384</name>
</gene>
<dbReference type="SUPFAM" id="SSF55729">
    <property type="entry name" value="Acyl-CoA N-acyltransferases (Nat)"/>
    <property type="match status" value="1"/>
</dbReference>
<organism evidence="4 5">
    <name type="scientific">Hoeflea marina</name>
    <dbReference type="NCBI Taxonomy" id="274592"/>
    <lineage>
        <taxon>Bacteria</taxon>
        <taxon>Pseudomonadati</taxon>
        <taxon>Pseudomonadota</taxon>
        <taxon>Alphaproteobacteria</taxon>
        <taxon>Hyphomicrobiales</taxon>
        <taxon>Rhizobiaceae</taxon>
        <taxon>Hoeflea</taxon>
    </lineage>
</organism>
<name>A0A317PIB5_9HYPH</name>
<dbReference type="EMBL" id="QGTR01000003">
    <property type="protein sequence ID" value="PWW00182.1"/>
    <property type="molecule type" value="Genomic_DNA"/>
</dbReference>
<keyword evidence="5" id="KW-1185">Reference proteome</keyword>
<protein>
    <submittedName>
        <fullName evidence="4">Ribosomal protein S18 acetylase RimI-like enzyme</fullName>
    </submittedName>
</protein>
<comment type="caution">
    <text evidence="4">The sequence shown here is derived from an EMBL/GenBank/DDBJ whole genome shotgun (WGS) entry which is preliminary data.</text>
</comment>
<dbReference type="AlphaFoldDB" id="A0A317PIB5"/>
<evidence type="ECO:0000313" key="5">
    <source>
        <dbReference type="Proteomes" id="UP000246352"/>
    </source>
</evidence>
<accession>A0A317PIB5</accession>
<dbReference type="InterPro" id="IPR021770">
    <property type="entry name" value="DUF3335"/>
</dbReference>
<evidence type="ECO:0000256" key="2">
    <source>
        <dbReference type="ARBA" id="ARBA00023315"/>
    </source>
</evidence>
<dbReference type="PANTHER" id="PTHR43877">
    <property type="entry name" value="AMINOALKYLPHOSPHONATE N-ACETYLTRANSFERASE-RELATED-RELATED"/>
    <property type="match status" value="1"/>
</dbReference>
<dbReference type="GO" id="GO:0016747">
    <property type="term" value="F:acyltransferase activity, transferring groups other than amino-acyl groups"/>
    <property type="evidence" value="ECO:0007669"/>
    <property type="project" value="InterPro"/>
</dbReference>